<dbReference type="PROSITE" id="PS00973">
    <property type="entry name" value="USP_2"/>
    <property type="match status" value="1"/>
</dbReference>
<keyword evidence="7" id="KW-0645">Protease</keyword>
<dbReference type="PANTHER" id="PTHR24006">
    <property type="entry name" value="UBIQUITIN CARBOXYL-TERMINAL HYDROLASE"/>
    <property type="match status" value="1"/>
</dbReference>
<keyword evidence="12" id="KW-0539">Nucleus</keyword>
<evidence type="ECO:0000256" key="9">
    <source>
        <dbReference type="ARBA" id="ARBA00022786"/>
    </source>
</evidence>
<dbReference type="SUPFAM" id="SSF54001">
    <property type="entry name" value="Cysteine proteinases"/>
    <property type="match status" value="1"/>
</dbReference>
<dbReference type="InterPro" id="IPR033841">
    <property type="entry name" value="Pep_USP48"/>
</dbReference>
<feature type="compositionally biased region" description="Basic and acidic residues" evidence="14">
    <location>
        <begin position="951"/>
        <end position="970"/>
    </location>
</feature>
<evidence type="ECO:0000256" key="14">
    <source>
        <dbReference type="SAM" id="MobiDB-lite"/>
    </source>
</evidence>
<dbReference type="GO" id="GO:0004197">
    <property type="term" value="F:cysteine-type endopeptidase activity"/>
    <property type="evidence" value="ECO:0007669"/>
    <property type="project" value="InterPro"/>
</dbReference>
<feature type="compositionally biased region" description="Acidic residues" evidence="14">
    <location>
        <begin position="693"/>
        <end position="704"/>
    </location>
</feature>
<evidence type="ECO:0000259" key="16">
    <source>
        <dbReference type="PROSITE" id="PS50235"/>
    </source>
</evidence>
<feature type="region of interest" description="Disordered" evidence="14">
    <location>
        <begin position="943"/>
        <end position="992"/>
    </location>
</feature>
<dbReference type="InterPro" id="IPR035927">
    <property type="entry name" value="DUSP-like_sf"/>
</dbReference>
<dbReference type="PROSITE" id="PS50235">
    <property type="entry name" value="USP_3"/>
    <property type="match status" value="1"/>
</dbReference>
<evidence type="ECO:0000313" key="17">
    <source>
        <dbReference type="EnsemblMetazoa" id="XP_030842560"/>
    </source>
</evidence>
<feature type="region of interest" description="Disordered" evidence="14">
    <location>
        <begin position="660"/>
        <end position="708"/>
    </location>
</feature>
<dbReference type="CDD" id="cd01795">
    <property type="entry name" value="Ubl_USP48"/>
    <property type="match status" value="1"/>
</dbReference>
<dbReference type="InterPro" id="IPR029071">
    <property type="entry name" value="Ubiquitin-like_domsf"/>
</dbReference>
<dbReference type="GO" id="GO:0005634">
    <property type="term" value="C:nucleus"/>
    <property type="evidence" value="ECO:0000318"/>
    <property type="project" value="GO_Central"/>
</dbReference>
<dbReference type="GO" id="GO:0031647">
    <property type="term" value="P:regulation of protein stability"/>
    <property type="evidence" value="ECO:0000318"/>
    <property type="project" value="GO_Central"/>
</dbReference>
<evidence type="ECO:0000256" key="3">
    <source>
        <dbReference type="ARBA" id="ARBA00004496"/>
    </source>
</evidence>
<dbReference type="InParanoid" id="A0A7M7NXT2"/>
<feature type="domain" description="Ubiquitin-like" evidence="15">
    <location>
        <begin position="966"/>
        <end position="1048"/>
    </location>
</feature>
<evidence type="ECO:0000313" key="18">
    <source>
        <dbReference type="Proteomes" id="UP000007110"/>
    </source>
</evidence>
<comment type="catalytic activity">
    <reaction evidence="1">
        <text>Thiol-dependent hydrolysis of ester, thioester, amide, peptide and isopeptide bonds formed by the C-terminal Gly of ubiquitin (a 76-residue protein attached to proteins as an intracellular targeting signal).</text>
        <dbReference type="EC" id="3.4.19.12"/>
    </reaction>
</comment>
<evidence type="ECO:0000256" key="13">
    <source>
        <dbReference type="ARBA" id="ARBA00035173"/>
    </source>
</evidence>
<evidence type="ECO:0000256" key="6">
    <source>
        <dbReference type="ARBA" id="ARBA00022490"/>
    </source>
</evidence>
<dbReference type="InterPro" id="IPR038765">
    <property type="entry name" value="Papain-like_cys_pep_sf"/>
</dbReference>
<keyword evidence="8" id="KW-0677">Repeat</keyword>
<dbReference type="InterPro" id="IPR050164">
    <property type="entry name" value="Peptidase_C19"/>
</dbReference>
<evidence type="ECO:0000259" key="15">
    <source>
        <dbReference type="PROSITE" id="PS50053"/>
    </source>
</evidence>
<dbReference type="Pfam" id="PF00443">
    <property type="entry name" value="UCH"/>
    <property type="match status" value="1"/>
</dbReference>
<dbReference type="InterPro" id="IPR028889">
    <property type="entry name" value="USP"/>
</dbReference>
<dbReference type="RefSeq" id="XP_030842560.1">
    <property type="nucleotide sequence ID" value="XM_030986700.1"/>
</dbReference>
<protein>
    <recommendedName>
        <fullName evidence="13">Ubiquitin carboxyl-terminal hydrolase 48</fullName>
        <ecNumber evidence="5">3.4.19.12</ecNumber>
    </recommendedName>
</protein>
<evidence type="ECO:0000256" key="7">
    <source>
        <dbReference type="ARBA" id="ARBA00022670"/>
    </source>
</evidence>
<accession>A0A7M7NXT2</accession>
<dbReference type="Gene3D" id="3.10.20.90">
    <property type="entry name" value="Phosphatidylinositol 3-kinase Catalytic Subunit, Chain A, domain 1"/>
    <property type="match status" value="1"/>
</dbReference>
<dbReference type="AlphaFoldDB" id="A0A7M7NXT2"/>
<dbReference type="PANTHER" id="PTHR24006:SF722">
    <property type="entry name" value="UBIQUITIN CARBOXYL-TERMINAL HYDROLASE 48"/>
    <property type="match status" value="1"/>
</dbReference>
<sequence>MPSKSASDKEIWRWTETTSPDEVTEEHVRVAYRVNLPICSTSCRRNCKGNPNCLVNLGEKEWLKEIRDEHWYQMDDPEEEKRTKEDLVGLKNLGATCYVNTFLQVWFHNRQFREAIYKWRPLDKEWGKDQPLEDGVLAAIPDESLQPTSICGHLQLLFALLQFSKRRYIDPSNFINCLGLDAALQQDAQEFSKLLISLLEGTLKEQPNARVRNVIEQQFSGQYSYVTRCNHCGNCSERPSRFYELDLNIKGHKQLEDSLSEFLKEEKLEGANQYLCEKCNCKRNATRCIKLQTLPPVLNIQLLRFVFDRHSGTKKKLNNFLQFPEEIDMSKHLARRDNSAMYDLEAVLIHRGPTAYSGHYVAHIRSHGDGGVWFKFNDEEIQKMEGKNLKLGCEDELSAGKEGKRPKVPKGNHASKNAYMLVYKRRSTDQRGTESHVDNSTTTSNVESLPDYLQELIGRDNEKFEDWLREMVAMRTRNVESGRRMQQEIQTIYKQIHPEDDGRCDWIATEWLKKWLHEDETTGSKVGPINNYKFECKHKNLDPHKVKELKRISSKAADLMFAKYGSDGLQLRMTQSKMCLACVKQKCQVMRIQAQLVADQKFVTDNTKAKCQSEDGFWVGKDSLKQWKRMAVEKVESQFDGEGGGGATEGEEDMEIDDEDQALPNGKSSADGATEGGENGAPPKENGERKDEQDEEEEEEDEEPLVFNEDLLCPHGNLSTDMSQRRLVFAPVWEVLRKYFPESSEFKADSQHCLQCHLADAEDAEQAQQRCDLATEQKKSLSQLFHGRSRPAWKKGESMEVYVAPLPFVEAWRSFLRHPVKADLPTDIVNSSFICAHNGLILDPSTISPIDETSGVALVWPYEWEILKANFIVDQPIRIWKVIADEPCFITEPDLCQTCSQERQLAEHQARFTYSGVKLYIRKYMPEVGENAKAAINFLMEATSPGGSSDQENKDPDFQQNDPKRMKLELDNSSSSRRSSRHRRVRGEKEVMVSSTNTLKELKIKVMHAFSVAPFDQTLLFRGKPLQDNEATLSHLGVMPEALITLIVDSPICEDPLAMDEIARASSVPEAGFKGTGLQSS</sequence>
<name>A0A7M7NXT2_STRPU</name>
<reference evidence="18" key="1">
    <citation type="submission" date="2015-02" db="EMBL/GenBank/DDBJ databases">
        <title>Genome sequencing for Strongylocentrotus purpuratus.</title>
        <authorList>
            <person name="Murali S."/>
            <person name="Liu Y."/>
            <person name="Vee V."/>
            <person name="English A."/>
            <person name="Wang M."/>
            <person name="Skinner E."/>
            <person name="Han Y."/>
            <person name="Muzny D.M."/>
            <person name="Worley K.C."/>
            <person name="Gibbs R.A."/>
        </authorList>
    </citation>
    <scope>NUCLEOTIDE SEQUENCE</scope>
</reference>
<keyword evidence="6" id="KW-0963">Cytoplasm</keyword>
<evidence type="ECO:0000256" key="1">
    <source>
        <dbReference type="ARBA" id="ARBA00000707"/>
    </source>
</evidence>
<dbReference type="Pfam" id="PF00240">
    <property type="entry name" value="ubiquitin"/>
    <property type="match status" value="1"/>
</dbReference>
<evidence type="ECO:0000256" key="11">
    <source>
        <dbReference type="ARBA" id="ARBA00022807"/>
    </source>
</evidence>
<feature type="domain" description="USP" evidence="16">
    <location>
        <begin position="88"/>
        <end position="426"/>
    </location>
</feature>
<evidence type="ECO:0000256" key="10">
    <source>
        <dbReference type="ARBA" id="ARBA00022801"/>
    </source>
</evidence>
<dbReference type="GO" id="GO:0005829">
    <property type="term" value="C:cytosol"/>
    <property type="evidence" value="ECO:0000318"/>
    <property type="project" value="GO_Central"/>
</dbReference>
<proteinExistence type="inferred from homology"/>
<dbReference type="SUPFAM" id="SSF143791">
    <property type="entry name" value="DUSP-like"/>
    <property type="match status" value="1"/>
</dbReference>
<keyword evidence="9" id="KW-0833">Ubl conjugation pathway</keyword>
<dbReference type="KEGG" id="spu:586323"/>
<dbReference type="EnsemblMetazoa" id="XM_030986700">
    <property type="protein sequence ID" value="XP_030842560"/>
    <property type="gene ID" value="LOC586323"/>
</dbReference>
<comment type="similarity">
    <text evidence="4">Belongs to the peptidase C19 family.</text>
</comment>
<dbReference type="Proteomes" id="UP000007110">
    <property type="component" value="Unassembled WGS sequence"/>
</dbReference>
<dbReference type="InterPro" id="IPR001394">
    <property type="entry name" value="Peptidase_C19_UCH"/>
</dbReference>
<dbReference type="EC" id="3.4.19.12" evidence="5"/>
<evidence type="ECO:0000256" key="2">
    <source>
        <dbReference type="ARBA" id="ARBA00004123"/>
    </source>
</evidence>
<keyword evidence="18" id="KW-1185">Reference proteome</keyword>
<dbReference type="FunFam" id="3.90.70.10:FF:000029">
    <property type="entry name" value="ubiquitin carboxyl-terminal hydrolase 48 isoform X1"/>
    <property type="match status" value="1"/>
</dbReference>
<organism evidence="17 18">
    <name type="scientific">Strongylocentrotus purpuratus</name>
    <name type="common">Purple sea urchin</name>
    <dbReference type="NCBI Taxonomy" id="7668"/>
    <lineage>
        <taxon>Eukaryota</taxon>
        <taxon>Metazoa</taxon>
        <taxon>Echinodermata</taxon>
        <taxon>Eleutherozoa</taxon>
        <taxon>Echinozoa</taxon>
        <taxon>Echinoidea</taxon>
        <taxon>Euechinoidea</taxon>
        <taxon>Echinacea</taxon>
        <taxon>Camarodonta</taxon>
        <taxon>Echinidea</taxon>
        <taxon>Strongylocentrotidae</taxon>
        <taxon>Strongylocentrotus</taxon>
    </lineage>
</organism>
<dbReference type="InterPro" id="IPR044743">
    <property type="entry name" value="Ubl_USP48"/>
</dbReference>
<evidence type="ECO:0000256" key="5">
    <source>
        <dbReference type="ARBA" id="ARBA00012759"/>
    </source>
</evidence>
<dbReference type="GO" id="GO:0004843">
    <property type="term" value="F:cysteine-type deubiquitinase activity"/>
    <property type="evidence" value="ECO:0000318"/>
    <property type="project" value="GO_Central"/>
</dbReference>
<dbReference type="OMA" id="GSCEEMP"/>
<reference evidence="17" key="2">
    <citation type="submission" date="2021-01" db="UniProtKB">
        <authorList>
            <consortium name="EnsemblMetazoa"/>
        </authorList>
    </citation>
    <scope>IDENTIFICATION</scope>
</reference>
<dbReference type="InterPro" id="IPR018200">
    <property type="entry name" value="USP_CS"/>
</dbReference>
<comment type="subcellular location">
    <subcellularLocation>
        <location evidence="3">Cytoplasm</location>
    </subcellularLocation>
    <subcellularLocation>
        <location evidence="2">Nucleus</location>
    </subcellularLocation>
</comment>
<dbReference type="CDD" id="cd02668">
    <property type="entry name" value="Peptidase_C19L"/>
    <property type="match status" value="1"/>
</dbReference>
<evidence type="ECO:0000256" key="8">
    <source>
        <dbReference type="ARBA" id="ARBA00022737"/>
    </source>
</evidence>
<dbReference type="PROSITE" id="PS50053">
    <property type="entry name" value="UBIQUITIN_2"/>
    <property type="match status" value="1"/>
</dbReference>
<dbReference type="GO" id="GO:0016579">
    <property type="term" value="P:protein deubiquitination"/>
    <property type="evidence" value="ECO:0007669"/>
    <property type="project" value="InterPro"/>
</dbReference>
<keyword evidence="11" id="KW-0788">Thiol protease</keyword>
<dbReference type="OrthoDB" id="289038at2759"/>
<dbReference type="GO" id="GO:0006508">
    <property type="term" value="P:proteolysis"/>
    <property type="evidence" value="ECO:0007669"/>
    <property type="project" value="UniProtKB-KW"/>
</dbReference>
<evidence type="ECO:0000256" key="12">
    <source>
        <dbReference type="ARBA" id="ARBA00023242"/>
    </source>
</evidence>
<dbReference type="Gene3D" id="3.90.70.10">
    <property type="entry name" value="Cysteine proteinases"/>
    <property type="match status" value="1"/>
</dbReference>
<keyword evidence="10" id="KW-0378">Hydrolase</keyword>
<dbReference type="SUPFAM" id="SSF54236">
    <property type="entry name" value="Ubiquitin-like"/>
    <property type="match status" value="1"/>
</dbReference>
<evidence type="ECO:0000256" key="4">
    <source>
        <dbReference type="ARBA" id="ARBA00009085"/>
    </source>
</evidence>
<dbReference type="InterPro" id="IPR000626">
    <property type="entry name" value="Ubiquitin-like_dom"/>
</dbReference>
<dbReference type="GeneID" id="586323"/>